<organism evidence="1 2">
    <name type="scientific">Prunus persica</name>
    <name type="common">Peach</name>
    <name type="synonym">Amygdalus persica</name>
    <dbReference type="NCBI Taxonomy" id="3760"/>
    <lineage>
        <taxon>Eukaryota</taxon>
        <taxon>Viridiplantae</taxon>
        <taxon>Streptophyta</taxon>
        <taxon>Embryophyta</taxon>
        <taxon>Tracheophyta</taxon>
        <taxon>Spermatophyta</taxon>
        <taxon>Magnoliopsida</taxon>
        <taxon>eudicotyledons</taxon>
        <taxon>Gunneridae</taxon>
        <taxon>Pentapetalae</taxon>
        <taxon>rosids</taxon>
        <taxon>fabids</taxon>
        <taxon>Rosales</taxon>
        <taxon>Rosaceae</taxon>
        <taxon>Amygdaloideae</taxon>
        <taxon>Amygdaleae</taxon>
        <taxon>Prunus</taxon>
    </lineage>
</organism>
<protein>
    <submittedName>
        <fullName evidence="1">Uncharacterized protein</fullName>
    </submittedName>
</protein>
<proteinExistence type="predicted"/>
<evidence type="ECO:0000313" key="1">
    <source>
        <dbReference type="EMBL" id="ONI05221.1"/>
    </source>
</evidence>
<reference evidence="1 2" key="1">
    <citation type="journal article" date="2013" name="Nat. Genet.">
        <title>The high-quality draft genome of peach (Prunus persica) identifies unique patterns of genetic diversity, domestication and genome evolution.</title>
        <authorList>
            <consortium name="International Peach Genome Initiative"/>
            <person name="Verde I."/>
            <person name="Abbott A.G."/>
            <person name="Scalabrin S."/>
            <person name="Jung S."/>
            <person name="Shu S."/>
            <person name="Marroni F."/>
            <person name="Zhebentyayeva T."/>
            <person name="Dettori M.T."/>
            <person name="Grimwood J."/>
            <person name="Cattonaro F."/>
            <person name="Zuccolo A."/>
            <person name="Rossini L."/>
            <person name="Jenkins J."/>
            <person name="Vendramin E."/>
            <person name="Meisel L.A."/>
            <person name="Decroocq V."/>
            <person name="Sosinski B."/>
            <person name="Prochnik S."/>
            <person name="Mitros T."/>
            <person name="Policriti A."/>
            <person name="Cipriani G."/>
            <person name="Dondini L."/>
            <person name="Ficklin S."/>
            <person name="Goodstein D.M."/>
            <person name="Xuan P."/>
            <person name="Del Fabbro C."/>
            <person name="Aramini V."/>
            <person name="Copetti D."/>
            <person name="Gonzalez S."/>
            <person name="Horner D.S."/>
            <person name="Falchi R."/>
            <person name="Lucas S."/>
            <person name="Mica E."/>
            <person name="Maldonado J."/>
            <person name="Lazzari B."/>
            <person name="Bielenberg D."/>
            <person name="Pirona R."/>
            <person name="Miculan M."/>
            <person name="Barakat A."/>
            <person name="Testolin R."/>
            <person name="Stella A."/>
            <person name="Tartarini S."/>
            <person name="Tonutti P."/>
            <person name="Arus P."/>
            <person name="Orellana A."/>
            <person name="Wells C."/>
            <person name="Main D."/>
            <person name="Vizzotto G."/>
            <person name="Silva H."/>
            <person name="Salamini F."/>
            <person name="Schmutz J."/>
            <person name="Morgante M."/>
            <person name="Rokhsar D.S."/>
        </authorList>
    </citation>
    <scope>NUCLEOTIDE SEQUENCE [LARGE SCALE GENOMIC DNA]</scope>
    <source>
        <strain evidence="2">cv. Nemared</strain>
    </source>
</reference>
<dbReference type="Proteomes" id="UP000006882">
    <property type="component" value="Chromosome G6"/>
</dbReference>
<evidence type="ECO:0000313" key="2">
    <source>
        <dbReference type="Proteomes" id="UP000006882"/>
    </source>
</evidence>
<gene>
    <name evidence="1" type="ORF">PRUPE_6G363400</name>
</gene>
<accession>A0A251P0Z2</accession>
<name>A0A251P0Z2_PRUPE</name>
<dbReference type="EMBL" id="CM007656">
    <property type="protein sequence ID" value="ONI05221.1"/>
    <property type="molecule type" value="Genomic_DNA"/>
</dbReference>
<dbReference type="AlphaFoldDB" id="A0A251P0Z2"/>
<sequence length="68" mass="7630">MYAILGSKKKDKKNAYEILQLLNNGCKYQGSHPSLATNNVKQNPNISNKIRPRSITYFISAHISIHAS</sequence>
<keyword evidence="2" id="KW-1185">Reference proteome</keyword>
<dbReference type="Gramene" id="ONI05221">
    <property type="protein sequence ID" value="ONI05221"/>
    <property type="gene ID" value="PRUPE_6G363400"/>
</dbReference>